<dbReference type="SUPFAM" id="SSF81345">
    <property type="entry name" value="ABC transporter involved in vitamin B12 uptake, BtuC"/>
    <property type="match status" value="1"/>
</dbReference>
<evidence type="ECO:0000256" key="1">
    <source>
        <dbReference type="ARBA" id="ARBA00004651"/>
    </source>
</evidence>
<dbReference type="Proteomes" id="UP001180845">
    <property type="component" value="Unassembled WGS sequence"/>
</dbReference>
<dbReference type="GO" id="GO:0022857">
    <property type="term" value="F:transmembrane transporter activity"/>
    <property type="evidence" value="ECO:0007669"/>
    <property type="project" value="InterPro"/>
</dbReference>
<keyword evidence="4" id="KW-1003">Cell membrane</keyword>
<evidence type="ECO:0000313" key="10">
    <source>
        <dbReference type="Proteomes" id="UP001180845"/>
    </source>
</evidence>
<feature type="transmembrane region" description="Helical" evidence="8">
    <location>
        <begin position="135"/>
        <end position="156"/>
    </location>
</feature>
<dbReference type="GO" id="GO:0005886">
    <property type="term" value="C:plasma membrane"/>
    <property type="evidence" value="ECO:0007669"/>
    <property type="project" value="UniProtKB-SubCell"/>
</dbReference>
<keyword evidence="7 8" id="KW-0472">Membrane</keyword>
<dbReference type="EMBL" id="JAVDXW010000001">
    <property type="protein sequence ID" value="MDR7301490.1"/>
    <property type="molecule type" value="Genomic_DNA"/>
</dbReference>
<reference evidence="9" key="1">
    <citation type="submission" date="2023-07" db="EMBL/GenBank/DDBJ databases">
        <title>Sequencing the genomes of 1000 actinobacteria strains.</title>
        <authorList>
            <person name="Klenk H.-P."/>
        </authorList>
    </citation>
    <scope>NUCLEOTIDE SEQUENCE</scope>
    <source>
        <strain evidence="9">DSM 45977</strain>
    </source>
</reference>
<dbReference type="RefSeq" id="WP_310272072.1">
    <property type="nucleotide sequence ID" value="NZ_JAVDXW010000001.1"/>
</dbReference>
<keyword evidence="6 8" id="KW-1133">Transmembrane helix</keyword>
<dbReference type="InterPro" id="IPR000522">
    <property type="entry name" value="ABC_transptr_permease_BtuC"/>
</dbReference>
<feature type="transmembrane region" description="Helical" evidence="8">
    <location>
        <begin position="107"/>
        <end position="128"/>
    </location>
</feature>
<keyword evidence="10" id="KW-1185">Reference proteome</keyword>
<feature type="transmembrane region" description="Helical" evidence="8">
    <location>
        <begin position="162"/>
        <end position="188"/>
    </location>
</feature>
<feature type="transmembrane region" description="Helical" evidence="8">
    <location>
        <begin position="209"/>
        <end position="233"/>
    </location>
</feature>
<feature type="transmembrane region" description="Helical" evidence="8">
    <location>
        <begin position="78"/>
        <end position="95"/>
    </location>
</feature>
<dbReference type="AlphaFoldDB" id="A0AAE3ZCU7"/>
<keyword evidence="5 8" id="KW-0812">Transmembrane</keyword>
<evidence type="ECO:0000256" key="7">
    <source>
        <dbReference type="ARBA" id="ARBA00023136"/>
    </source>
</evidence>
<dbReference type="CDD" id="cd06550">
    <property type="entry name" value="TM_ABC_iron-siderophores_like"/>
    <property type="match status" value="1"/>
</dbReference>
<evidence type="ECO:0000313" key="9">
    <source>
        <dbReference type="EMBL" id="MDR7301490.1"/>
    </source>
</evidence>
<dbReference type="InterPro" id="IPR037294">
    <property type="entry name" value="ABC_BtuC-like"/>
</dbReference>
<organism evidence="9 10">
    <name type="scientific">Haloactinomyces albus</name>
    <dbReference type="NCBI Taxonomy" id="1352928"/>
    <lineage>
        <taxon>Bacteria</taxon>
        <taxon>Bacillati</taxon>
        <taxon>Actinomycetota</taxon>
        <taxon>Actinomycetes</taxon>
        <taxon>Actinopolysporales</taxon>
        <taxon>Actinopolysporaceae</taxon>
        <taxon>Haloactinomyces</taxon>
    </lineage>
</organism>
<name>A0AAE3ZCU7_9ACTN</name>
<sequence>MVTVPRKPSSGVARTVVVQTVLLISLVIVGGLAVSMGSVQLPLPQVWRIVAEPVVPWLDADWSPVREVIVWESRMPRVVTAVVVGAALALSGGVAQLVTGNPMADPYLLGVSSGAGLAVTLLTVLGVGAGTLGMATLPAAAFLGGLGALLAVLAFAGRSGSVTTLILGGLAVGQVAWALTSLMIHTFATGEQAKQVMFWMAGGLGGSRWGLLAVPGAVLVLALAVSLAAGRWMNVLHAGDDGAAALGMNARRFRMLALVGISLLAGTSVAVAGGIVFVGLLVPHAATFLVGSEARRMLMASALLGAVFLVLADLAARLVVAPSELPVGVLTAIVGGPVFLLMLRRRRRSL</sequence>
<evidence type="ECO:0000256" key="3">
    <source>
        <dbReference type="ARBA" id="ARBA00022448"/>
    </source>
</evidence>
<protein>
    <submittedName>
        <fullName evidence="9">Iron complex transport system permease protein</fullName>
    </submittedName>
</protein>
<dbReference type="PANTHER" id="PTHR30472">
    <property type="entry name" value="FERRIC ENTEROBACTIN TRANSPORT SYSTEM PERMEASE PROTEIN"/>
    <property type="match status" value="1"/>
</dbReference>
<accession>A0AAE3ZCU7</accession>
<dbReference type="Pfam" id="PF01032">
    <property type="entry name" value="FecCD"/>
    <property type="match status" value="1"/>
</dbReference>
<feature type="transmembrane region" description="Helical" evidence="8">
    <location>
        <begin position="298"/>
        <end position="319"/>
    </location>
</feature>
<evidence type="ECO:0000256" key="8">
    <source>
        <dbReference type="SAM" id="Phobius"/>
    </source>
</evidence>
<dbReference type="PANTHER" id="PTHR30472:SF67">
    <property type="entry name" value="PERMEASE OF ABC TRANSPORTER-RELATED"/>
    <property type="match status" value="1"/>
</dbReference>
<evidence type="ECO:0000256" key="5">
    <source>
        <dbReference type="ARBA" id="ARBA00022692"/>
    </source>
</evidence>
<dbReference type="FunFam" id="1.10.3470.10:FF:000001">
    <property type="entry name" value="Vitamin B12 ABC transporter permease BtuC"/>
    <property type="match status" value="1"/>
</dbReference>
<comment type="subcellular location">
    <subcellularLocation>
        <location evidence="1">Cell membrane</location>
        <topology evidence="1">Multi-pass membrane protein</topology>
    </subcellularLocation>
</comment>
<feature type="transmembrane region" description="Helical" evidence="8">
    <location>
        <begin position="325"/>
        <end position="343"/>
    </location>
</feature>
<gene>
    <name evidence="9" type="ORF">JOF55_001671</name>
</gene>
<feature type="transmembrane region" description="Helical" evidence="8">
    <location>
        <begin position="12"/>
        <end position="34"/>
    </location>
</feature>
<keyword evidence="3" id="KW-0813">Transport</keyword>
<evidence type="ECO:0000256" key="6">
    <source>
        <dbReference type="ARBA" id="ARBA00022989"/>
    </source>
</evidence>
<comment type="caution">
    <text evidence="9">The sequence shown here is derived from an EMBL/GenBank/DDBJ whole genome shotgun (WGS) entry which is preliminary data.</text>
</comment>
<proteinExistence type="inferred from homology"/>
<dbReference type="Gene3D" id="1.10.3470.10">
    <property type="entry name" value="ABC transporter involved in vitamin B12 uptake, BtuC"/>
    <property type="match status" value="1"/>
</dbReference>
<evidence type="ECO:0000256" key="2">
    <source>
        <dbReference type="ARBA" id="ARBA00007935"/>
    </source>
</evidence>
<feature type="transmembrane region" description="Helical" evidence="8">
    <location>
        <begin position="253"/>
        <end position="286"/>
    </location>
</feature>
<evidence type="ECO:0000256" key="4">
    <source>
        <dbReference type="ARBA" id="ARBA00022475"/>
    </source>
</evidence>
<dbReference type="GO" id="GO:0033214">
    <property type="term" value="P:siderophore-iron import into cell"/>
    <property type="evidence" value="ECO:0007669"/>
    <property type="project" value="TreeGrafter"/>
</dbReference>
<comment type="similarity">
    <text evidence="2">Belongs to the binding-protein-dependent transport system permease family. FecCD subfamily.</text>
</comment>